<proteinExistence type="predicted"/>
<dbReference type="Proteomes" id="UP000321479">
    <property type="component" value="Chromosome"/>
</dbReference>
<feature type="signal peptide" evidence="1">
    <location>
        <begin position="1"/>
        <end position="18"/>
    </location>
</feature>
<dbReference type="EMBL" id="CP042436">
    <property type="protein sequence ID" value="QEC62800.1"/>
    <property type="molecule type" value="Genomic_DNA"/>
</dbReference>
<name>A0A5B8UUJ7_9SPHI</name>
<dbReference type="OrthoDB" id="9775095at2"/>
<organism evidence="2 3">
    <name type="scientific">Mucilaginibacter ginsenosidivorans</name>
    <dbReference type="NCBI Taxonomy" id="398053"/>
    <lineage>
        <taxon>Bacteria</taxon>
        <taxon>Pseudomonadati</taxon>
        <taxon>Bacteroidota</taxon>
        <taxon>Sphingobacteriia</taxon>
        <taxon>Sphingobacteriales</taxon>
        <taxon>Sphingobacteriaceae</taxon>
        <taxon>Mucilaginibacter</taxon>
    </lineage>
</organism>
<accession>A0A5B8UUJ7</accession>
<feature type="chain" id="PRO_5022895582" evidence="1">
    <location>
        <begin position="19"/>
        <end position="364"/>
    </location>
</feature>
<dbReference type="AlphaFoldDB" id="A0A5B8UUJ7"/>
<dbReference type="KEGG" id="mgin:FRZ54_09465"/>
<gene>
    <name evidence="2" type="ORF">FRZ54_09465</name>
</gene>
<keyword evidence="2" id="KW-0121">Carboxypeptidase</keyword>
<keyword evidence="2" id="KW-0378">Hydrolase</keyword>
<keyword evidence="2" id="KW-0645">Protease</keyword>
<sequence length="364" mass="41156">MYKWIAFCLIFISSSAWAQYKITGRVVDSADNKPIPGATVFLANASVATSASADGNFSLDNVRGGQYELVVSMVGYNSYHKVILVNNDITLPMIFIAEKINTLNEVSIRPDPDWERNYEAFRGEFLGRSDFAKDCKIVNPETLNIHYDKVNFVLTATSFDFVMIDNNALGYRIKYKLDTFTRDFHQGIRYYAGTASFEKMKGKPSQERRWQKNRMKAYEGSSMQFLRTLIAGDVAERGFKVLRLIRKPNPDYKGFGNRYIDGLVTKPLTPADYVKRTNQKDLFALVFNDCLYVMYNGGTPVPEDGKNPTGIGWATTNIIFNKPYAVFDNNGVFTDPSSITFEGEWGKSSMAELLPVDFEPGLKK</sequence>
<dbReference type="RefSeq" id="WP_147031377.1">
    <property type="nucleotide sequence ID" value="NZ_CP042436.1"/>
</dbReference>
<dbReference type="Pfam" id="PF13715">
    <property type="entry name" value="CarbopepD_reg_2"/>
    <property type="match status" value="1"/>
</dbReference>
<dbReference type="InterPro" id="IPR008969">
    <property type="entry name" value="CarboxyPept-like_regulatory"/>
</dbReference>
<keyword evidence="1" id="KW-0732">Signal</keyword>
<evidence type="ECO:0000313" key="3">
    <source>
        <dbReference type="Proteomes" id="UP000321479"/>
    </source>
</evidence>
<keyword evidence="3" id="KW-1185">Reference proteome</keyword>
<protein>
    <submittedName>
        <fullName evidence="2">Carboxypeptidase-like regulatory domain-containing protein</fullName>
    </submittedName>
</protein>
<evidence type="ECO:0000313" key="2">
    <source>
        <dbReference type="EMBL" id="QEC62800.1"/>
    </source>
</evidence>
<evidence type="ECO:0000256" key="1">
    <source>
        <dbReference type="SAM" id="SignalP"/>
    </source>
</evidence>
<dbReference type="Gene3D" id="2.60.40.1120">
    <property type="entry name" value="Carboxypeptidase-like, regulatory domain"/>
    <property type="match status" value="1"/>
</dbReference>
<dbReference type="SUPFAM" id="SSF49464">
    <property type="entry name" value="Carboxypeptidase regulatory domain-like"/>
    <property type="match status" value="1"/>
</dbReference>
<dbReference type="GO" id="GO:0004180">
    <property type="term" value="F:carboxypeptidase activity"/>
    <property type="evidence" value="ECO:0007669"/>
    <property type="project" value="UniProtKB-KW"/>
</dbReference>
<reference evidence="2 3" key="1">
    <citation type="journal article" date="2017" name="Curr. Microbiol.">
        <title>Mucilaginibacter ginsenosidivorans sp. nov., Isolated from Soil of Ginseng Field.</title>
        <authorList>
            <person name="Kim M.M."/>
            <person name="Siddiqi M.Z."/>
            <person name="Im W.T."/>
        </authorList>
    </citation>
    <scope>NUCLEOTIDE SEQUENCE [LARGE SCALE GENOMIC DNA]</scope>
    <source>
        <strain evidence="2 3">Gsoil 3017</strain>
    </source>
</reference>